<evidence type="ECO:0000313" key="3">
    <source>
        <dbReference type="Proteomes" id="UP000752171"/>
    </source>
</evidence>
<dbReference type="AlphaFoldDB" id="A0A8T2LZI5"/>
<gene>
    <name evidence="2" type="ORF">AMEX_G7439</name>
</gene>
<keyword evidence="1" id="KW-0472">Membrane</keyword>
<dbReference type="EMBL" id="JAICCE010000005">
    <property type="protein sequence ID" value="KAG9277433.1"/>
    <property type="molecule type" value="Genomic_DNA"/>
</dbReference>
<sequence>MSSVAAWGNNPTNGFNAFTNQGFPAEQNETPWVPTASAPTAGAPTGGITVVVDTTRWRGQKLPLKTIGVIQIIFGLVFLAFGIGFLVFAPAALYIGFLIFNCLSHFIAGCLSIASPLNNPNSSLVKNSNRVSAISVVATTILLVILLIDFVVDFVYKCSEWDFDCSKVKQRITVITGFLTVFTFFACFSSMVFLGNRSKGCCSEQMESVVSMPPTQLADSSMPTAFQDPAGHQNLSYSEFGATAMHVRNTCSDDPPSYEECVKTDWQ</sequence>
<feature type="transmembrane region" description="Helical" evidence="1">
    <location>
        <begin position="131"/>
        <end position="152"/>
    </location>
</feature>
<evidence type="ECO:0000313" key="2">
    <source>
        <dbReference type="EMBL" id="KAG9277433.1"/>
    </source>
</evidence>
<dbReference type="PANTHER" id="PTHR23320">
    <property type="entry name" value="MEMBRANE-SPANNING 4-DOMAINS SUBFAMILY A MS4A -RELATED"/>
    <property type="match status" value="1"/>
</dbReference>
<evidence type="ECO:0000256" key="1">
    <source>
        <dbReference type="SAM" id="Phobius"/>
    </source>
</evidence>
<accession>A0A8T2LZI5</accession>
<dbReference type="PANTHER" id="PTHR23320:SF128">
    <property type="entry name" value="MEMBRANE-SPANNING 4-DOMAINS SUBFAMILY A MEMBER 4A"/>
    <property type="match status" value="1"/>
</dbReference>
<reference evidence="2 3" key="1">
    <citation type="submission" date="2021-07" db="EMBL/GenBank/DDBJ databases">
        <authorList>
            <person name="Imarazene B."/>
            <person name="Zahm M."/>
            <person name="Klopp C."/>
            <person name="Cabau C."/>
            <person name="Beille S."/>
            <person name="Jouanno E."/>
            <person name="Castinel A."/>
            <person name="Lluch J."/>
            <person name="Gil L."/>
            <person name="Kuchtly C."/>
            <person name="Lopez Roques C."/>
            <person name="Donnadieu C."/>
            <person name="Parrinello H."/>
            <person name="Journot L."/>
            <person name="Du K."/>
            <person name="Schartl M."/>
            <person name="Retaux S."/>
            <person name="Guiguen Y."/>
        </authorList>
    </citation>
    <scope>NUCLEOTIDE SEQUENCE [LARGE SCALE GENOMIC DNA]</scope>
    <source>
        <strain evidence="2">Pach_M1</strain>
        <tissue evidence="2">Testis</tissue>
    </source>
</reference>
<dbReference type="Proteomes" id="UP000752171">
    <property type="component" value="Unassembled WGS sequence"/>
</dbReference>
<keyword evidence="1" id="KW-0812">Transmembrane</keyword>
<comment type="caution">
    <text evidence="2">The sequence shown here is derived from an EMBL/GenBank/DDBJ whole genome shotgun (WGS) entry which is preliminary data.</text>
</comment>
<proteinExistence type="predicted"/>
<organism evidence="2 3">
    <name type="scientific">Astyanax mexicanus</name>
    <name type="common">Blind cave fish</name>
    <name type="synonym">Astyanax fasciatus mexicanus</name>
    <dbReference type="NCBI Taxonomy" id="7994"/>
    <lineage>
        <taxon>Eukaryota</taxon>
        <taxon>Metazoa</taxon>
        <taxon>Chordata</taxon>
        <taxon>Craniata</taxon>
        <taxon>Vertebrata</taxon>
        <taxon>Euteleostomi</taxon>
        <taxon>Actinopterygii</taxon>
        <taxon>Neopterygii</taxon>
        <taxon>Teleostei</taxon>
        <taxon>Ostariophysi</taxon>
        <taxon>Characiformes</taxon>
        <taxon>Characoidei</taxon>
        <taxon>Acestrorhamphidae</taxon>
        <taxon>Acestrorhamphinae</taxon>
        <taxon>Astyanax</taxon>
    </lineage>
</organism>
<dbReference type="InterPro" id="IPR030417">
    <property type="entry name" value="MS4A"/>
</dbReference>
<protein>
    <submittedName>
        <fullName evidence="2">Uncharacterized protein</fullName>
    </submittedName>
</protein>
<keyword evidence="1" id="KW-1133">Transmembrane helix</keyword>
<feature type="transmembrane region" description="Helical" evidence="1">
    <location>
        <begin position="172"/>
        <end position="194"/>
    </location>
</feature>
<feature type="transmembrane region" description="Helical" evidence="1">
    <location>
        <begin position="66"/>
        <end position="88"/>
    </location>
</feature>
<feature type="transmembrane region" description="Helical" evidence="1">
    <location>
        <begin position="94"/>
        <end position="119"/>
    </location>
</feature>
<name>A0A8T2LZI5_ASTMX</name>